<organism evidence="18 19">
    <name type="scientific">Oryctolagus cuniculus</name>
    <name type="common">Rabbit</name>
    <dbReference type="NCBI Taxonomy" id="9986"/>
    <lineage>
        <taxon>Eukaryota</taxon>
        <taxon>Metazoa</taxon>
        <taxon>Chordata</taxon>
        <taxon>Craniata</taxon>
        <taxon>Vertebrata</taxon>
        <taxon>Euteleostomi</taxon>
        <taxon>Mammalia</taxon>
        <taxon>Eutheria</taxon>
        <taxon>Euarchontoglires</taxon>
        <taxon>Glires</taxon>
        <taxon>Lagomorpha</taxon>
        <taxon>Leporidae</taxon>
        <taxon>Oryctolagus</taxon>
    </lineage>
</organism>
<dbReference type="Bgee" id="ENSOCUG00000029173">
    <property type="expression patterns" value="Expressed in blood and 8 other cell types or tissues"/>
</dbReference>
<dbReference type="InterPro" id="IPR007110">
    <property type="entry name" value="Ig-like_dom"/>
</dbReference>
<keyword evidence="9" id="KW-0472">Membrane</keyword>
<keyword evidence="14" id="KW-0393">Immunoglobulin domain</keyword>
<keyword evidence="19" id="KW-1185">Reference proteome</keyword>
<dbReference type="Proteomes" id="UP000001811">
    <property type="component" value="Chromosome 2"/>
</dbReference>
<name>A0A5F9C1X3_RABIT</name>
<feature type="signal peptide" evidence="16">
    <location>
        <begin position="1"/>
        <end position="23"/>
    </location>
</feature>
<evidence type="ECO:0000256" key="12">
    <source>
        <dbReference type="ARBA" id="ARBA00023180"/>
    </source>
</evidence>
<dbReference type="GeneTree" id="ENSGT00940000156588"/>
<evidence type="ECO:0000256" key="16">
    <source>
        <dbReference type="SAM" id="SignalP"/>
    </source>
</evidence>
<keyword evidence="13" id="KW-0449">Lipoprotein</keyword>
<evidence type="ECO:0000256" key="11">
    <source>
        <dbReference type="ARBA" id="ARBA00023157"/>
    </source>
</evidence>
<feature type="region of interest" description="Disordered" evidence="15">
    <location>
        <begin position="213"/>
        <end position="240"/>
    </location>
</feature>
<keyword evidence="6" id="KW-0391">Immunity</keyword>
<comment type="subcellular location">
    <subcellularLocation>
        <location evidence="1">Cell membrane</location>
        <topology evidence="1">Single-pass type I membrane protein</topology>
    </subcellularLocation>
</comment>
<dbReference type="GO" id="GO:0045065">
    <property type="term" value="P:cytotoxic T cell differentiation"/>
    <property type="evidence" value="ECO:0007669"/>
    <property type="project" value="TreeGrafter"/>
</dbReference>
<feature type="domain" description="Ig-like" evidence="17">
    <location>
        <begin position="11"/>
        <end position="125"/>
    </location>
</feature>
<reference evidence="18" key="2">
    <citation type="submission" date="2025-08" db="UniProtKB">
        <authorList>
            <consortium name="Ensembl"/>
        </authorList>
    </citation>
    <scope>IDENTIFICATION</scope>
    <source>
        <strain evidence="18">Thorbecke</strain>
    </source>
</reference>
<evidence type="ECO:0000256" key="13">
    <source>
        <dbReference type="ARBA" id="ARBA00023288"/>
    </source>
</evidence>
<feature type="chain" id="PRO_5023941223" description="T-cell surface glycoprotein CD8 alpha chain" evidence="16">
    <location>
        <begin position="24"/>
        <end position="324"/>
    </location>
</feature>
<dbReference type="Gene3D" id="2.60.40.10">
    <property type="entry name" value="Immunoglobulins"/>
    <property type="match status" value="1"/>
</dbReference>
<evidence type="ECO:0000256" key="14">
    <source>
        <dbReference type="ARBA" id="ARBA00023319"/>
    </source>
</evidence>
<evidence type="ECO:0000256" key="6">
    <source>
        <dbReference type="ARBA" id="ARBA00022859"/>
    </source>
</evidence>
<evidence type="ECO:0000313" key="18">
    <source>
        <dbReference type="Ensembl" id="ENSOCUP00000027690.1"/>
    </source>
</evidence>
<proteinExistence type="predicted"/>
<evidence type="ECO:0000256" key="1">
    <source>
        <dbReference type="ARBA" id="ARBA00004251"/>
    </source>
</evidence>
<keyword evidence="7" id="KW-1133">Transmembrane helix</keyword>
<dbReference type="PROSITE" id="PS50835">
    <property type="entry name" value="IG_LIKE"/>
    <property type="match status" value="1"/>
</dbReference>
<dbReference type="PANTHER" id="PTHR10441">
    <property type="entry name" value="CD8 ALPHA CHAIN"/>
    <property type="match status" value="1"/>
</dbReference>
<dbReference type="InterPro" id="IPR013106">
    <property type="entry name" value="Ig_V-set"/>
</dbReference>
<accession>A0A5F9C1X3</accession>
<reference evidence="18 19" key="1">
    <citation type="journal article" date="2011" name="Nature">
        <title>A high-resolution map of human evolutionary constraint using 29 mammals.</title>
        <authorList>
            <person name="Lindblad-Toh K."/>
            <person name="Garber M."/>
            <person name="Zuk O."/>
            <person name="Lin M.F."/>
            <person name="Parker B.J."/>
            <person name="Washietl S."/>
            <person name="Kheradpour P."/>
            <person name="Ernst J."/>
            <person name="Jordan G."/>
            <person name="Mauceli E."/>
            <person name="Ward L.D."/>
            <person name="Lowe C.B."/>
            <person name="Holloway A.K."/>
            <person name="Clamp M."/>
            <person name="Gnerre S."/>
            <person name="Alfoldi J."/>
            <person name="Beal K."/>
            <person name="Chang J."/>
            <person name="Clawson H."/>
            <person name="Cuff J."/>
            <person name="Di Palma F."/>
            <person name="Fitzgerald S."/>
            <person name="Flicek P."/>
            <person name="Guttman M."/>
            <person name="Hubisz M.J."/>
            <person name="Jaffe D.B."/>
            <person name="Jungreis I."/>
            <person name="Kent W.J."/>
            <person name="Kostka D."/>
            <person name="Lara M."/>
            <person name="Martins A.L."/>
            <person name="Massingham T."/>
            <person name="Moltke I."/>
            <person name="Raney B.J."/>
            <person name="Rasmussen M.D."/>
            <person name="Robinson J."/>
            <person name="Stark A."/>
            <person name="Vilella A.J."/>
            <person name="Wen J."/>
            <person name="Xie X."/>
            <person name="Zody M.C."/>
            <person name="Baldwin J."/>
            <person name="Bloom T."/>
            <person name="Chin C.W."/>
            <person name="Heiman D."/>
            <person name="Nicol R."/>
            <person name="Nusbaum C."/>
            <person name="Young S."/>
            <person name="Wilkinson J."/>
            <person name="Worley K.C."/>
            <person name="Kovar C.L."/>
            <person name="Muzny D.M."/>
            <person name="Gibbs R.A."/>
            <person name="Cree A."/>
            <person name="Dihn H.H."/>
            <person name="Fowler G."/>
            <person name="Jhangiani S."/>
            <person name="Joshi V."/>
            <person name="Lee S."/>
            <person name="Lewis L.R."/>
            <person name="Nazareth L.V."/>
            <person name="Okwuonu G."/>
            <person name="Santibanez J."/>
            <person name="Warren W.C."/>
            <person name="Mardis E.R."/>
            <person name="Weinstock G.M."/>
            <person name="Wilson R.K."/>
            <person name="Delehaunty K."/>
            <person name="Dooling D."/>
            <person name="Fronik C."/>
            <person name="Fulton L."/>
            <person name="Fulton B."/>
            <person name="Graves T."/>
            <person name="Minx P."/>
            <person name="Sodergren E."/>
            <person name="Birney E."/>
            <person name="Margulies E.H."/>
            <person name="Herrero J."/>
            <person name="Green E.D."/>
            <person name="Haussler D."/>
            <person name="Siepel A."/>
            <person name="Goldman N."/>
            <person name="Pollard K.S."/>
            <person name="Pedersen J.S."/>
            <person name="Lander E.S."/>
            <person name="Kellis M."/>
        </authorList>
    </citation>
    <scope>NUCLEOTIDE SEQUENCE [LARGE SCALE GENOMIC DNA]</scope>
    <source>
        <strain evidence="18 19">Thorbecke inbred</strain>
    </source>
</reference>
<evidence type="ECO:0000256" key="4">
    <source>
        <dbReference type="ARBA" id="ARBA00022692"/>
    </source>
</evidence>
<evidence type="ECO:0000256" key="10">
    <source>
        <dbReference type="ARBA" id="ARBA00023139"/>
    </source>
</evidence>
<evidence type="ECO:0000313" key="19">
    <source>
        <dbReference type="Proteomes" id="UP000001811"/>
    </source>
</evidence>
<evidence type="ECO:0000259" key="17">
    <source>
        <dbReference type="PROSITE" id="PS50835"/>
    </source>
</evidence>
<dbReference type="PANTHER" id="PTHR10441:SF2">
    <property type="entry name" value="T-CELL SURFACE GLYCOPROTEIN CD8 ALPHA CHAIN"/>
    <property type="match status" value="1"/>
</dbReference>
<dbReference type="GO" id="GO:0002456">
    <property type="term" value="P:T cell mediated immunity"/>
    <property type="evidence" value="ECO:0007669"/>
    <property type="project" value="TreeGrafter"/>
</dbReference>
<keyword evidence="4" id="KW-0812">Transmembrane</keyword>
<keyword evidence="8" id="KW-1064">Adaptive immunity</keyword>
<dbReference type="SUPFAM" id="SSF48726">
    <property type="entry name" value="Immunoglobulin"/>
    <property type="match status" value="1"/>
</dbReference>
<dbReference type="SMART" id="SM00409">
    <property type="entry name" value="IG"/>
    <property type="match status" value="1"/>
</dbReference>
<dbReference type="Pfam" id="PF07686">
    <property type="entry name" value="V-set"/>
    <property type="match status" value="1"/>
</dbReference>
<keyword evidence="3" id="KW-1003">Cell membrane</keyword>
<keyword evidence="12" id="KW-0325">Glycoprotein</keyword>
<evidence type="ECO:0000256" key="3">
    <source>
        <dbReference type="ARBA" id="ARBA00022475"/>
    </source>
</evidence>
<dbReference type="InterPro" id="IPR036179">
    <property type="entry name" value="Ig-like_dom_sf"/>
</dbReference>
<protein>
    <recommendedName>
        <fullName evidence="2">T-cell surface glycoprotein CD8 alpha chain</fullName>
    </recommendedName>
</protein>
<evidence type="ECO:0000256" key="8">
    <source>
        <dbReference type="ARBA" id="ARBA00023130"/>
    </source>
</evidence>
<dbReference type="InterPro" id="IPR013783">
    <property type="entry name" value="Ig-like_fold"/>
</dbReference>
<keyword evidence="5 16" id="KW-0732">Signal</keyword>
<dbReference type="InterPro" id="IPR015468">
    <property type="entry name" value="CD8_asu"/>
</dbReference>
<dbReference type="Ensembl" id="ENSOCUT00000045545.1">
    <property type="protein sequence ID" value="ENSOCUP00000027690.1"/>
    <property type="gene ID" value="ENSOCUG00000029173.2"/>
</dbReference>
<dbReference type="GO" id="GO:0009897">
    <property type="term" value="C:external side of plasma membrane"/>
    <property type="evidence" value="ECO:0007669"/>
    <property type="project" value="TreeGrafter"/>
</dbReference>
<evidence type="ECO:0000256" key="15">
    <source>
        <dbReference type="SAM" id="MobiDB-lite"/>
    </source>
</evidence>
<dbReference type="GO" id="GO:0007166">
    <property type="term" value="P:cell surface receptor signaling pathway"/>
    <property type="evidence" value="ECO:0007669"/>
    <property type="project" value="TreeGrafter"/>
</dbReference>
<evidence type="ECO:0000256" key="2">
    <source>
        <dbReference type="ARBA" id="ARBA00021525"/>
    </source>
</evidence>
<dbReference type="SMART" id="SM00406">
    <property type="entry name" value="IGv"/>
    <property type="match status" value="1"/>
</dbReference>
<keyword evidence="10" id="KW-0564">Palmitate</keyword>
<evidence type="ECO:0000256" key="5">
    <source>
        <dbReference type="ARBA" id="ARBA00022729"/>
    </source>
</evidence>
<reference evidence="18" key="3">
    <citation type="submission" date="2025-09" db="UniProtKB">
        <authorList>
            <consortium name="Ensembl"/>
        </authorList>
    </citation>
    <scope>IDENTIFICATION</scope>
    <source>
        <strain evidence="18">Thorbecke</strain>
    </source>
</reference>
<dbReference type="InterPro" id="IPR003599">
    <property type="entry name" value="Ig_sub"/>
</dbReference>
<keyword evidence="11" id="KW-1015">Disulfide bond</keyword>
<feature type="region of interest" description="Disordered" evidence="15">
    <location>
        <begin position="289"/>
        <end position="308"/>
    </location>
</feature>
<dbReference type="AlphaFoldDB" id="A0A5F9C1X3"/>
<sequence length="324" mass="34475">MASSATALLLPLTLLLHFAAAFGQSQIRMKPKEVTAILDKPVTLICEVLLSDLGDSCSWVFQRSAAASPTFLLYLSKTRNQVDSPLNSGKRVQEKVFSLTLHHFREEDQGYYFCVVVGSLSLHFSPSVPVFLPGLARGAAPLHPGLGGHSSEPVFPSERPWVLRNRPHFAARKTEAKARLGRDCRWLFLSGRLGLEFRCLCGPGQVAPVPGTSFTGVQERGPGRISEVPTLPPHQPGKDREEAPLWVRCLGGGGGSPAGAQVHPHPGRAPTTLHCSCSQAHHDAGAAATLGGAHHRAAAPEPAPRGLPALRGCRSGLEGAGPHL</sequence>
<evidence type="ECO:0000256" key="9">
    <source>
        <dbReference type="ARBA" id="ARBA00023136"/>
    </source>
</evidence>
<evidence type="ECO:0000256" key="7">
    <source>
        <dbReference type="ARBA" id="ARBA00022989"/>
    </source>
</evidence>
<dbReference type="EMBL" id="AAGW02007299">
    <property type="status" value="NOT_ANNOTATED_CDS"/>
    <property type="molecule type" value="Genomic_DNA"/>
</dbReference>